<organism evidence="1 2">
    <name type="scientific">Haloarchaeobius litoreus</name>
    <dbReference type="NCBI Taxonomy" id="755306"/>
    <lineage>
        <taxon>Archaea</taxon>
        <taxon>Methanobacteriati</taxon>
        <taxon>Methanobacteriota</taxon>
        <taxon>Stenosarchaea group</taxon>
        <taxon>Halobacteria</taxon>
        <taxon>Halobacteriales</taxon>
        <taxon>Halorubellaceae</taxon>
        <taxon>Haloarchaeobius</taxon>
    </lineage>
</organism>
<name>A0ABD6DJM6_9EURY</name>
<comment type="caution">
    <text evidence="1">The sequence shown here is derived from an EMBL/GenBank/DDBJ whole genome shotgun (WGS) entry which is preliminary data.</text>
</comment>
<proteinExistence type="predicted"/>
<protein>
    <submittedName>
        <fullName evidence="1">Uncharacterized protein</fullName>
    </submittedName>
</protein>
<dbReference type="EMBL" id="JBHUDO010000002">
    <property type="protein sequence ID" value="MFD1645575.1"/>
    <property type="molecule type" value="Genomic_DNA"/>
</dbReference>
<gene>
    <name evidence="1" type="ORF">ACFSBL_07760</name>
</gene>
<dbReference type="Proteomes" id="UP001597034">
    <property type="component" value="Unassembled WGS sequence"/>
</dbReference>
<evidence type="ECO:0000313" key="2">
    <source>
        <dbReference type="Proteomes" id="UP001597034"/>
    </source>
</evidence>
<reference evidence="1 2" key="1">
    <citation type="journal article" date="2019" name="Int. J. Syst. Evol. Microbiol.">
        <title>The Global Catalogue of Microorganisms (GCM) 10K type strain sequencing project: providing services to taxonomists for standard genome sequencing and annotation.</title>
        <authorList>
            <consortium name="The Broad Institute Genomics Platform"/>
            <consortium name="The Broad Institute Genome Sequencing Center for Infectious Disease"/>
            <person name="Wu L."/>
            <person name="Ma J."/>
        </authorList>
    </citation>
    <scope>NUCLEOTIDE SEQUENCE [LARGE SCALE GENOMIC DNA]</scope>
    <source>
        <strain evidence="1 2">CGMCC 1.10390</strain>
    </source>
</reference>
<sequence>MHSEEFDYEGYLVYTPARAVHGDSDKFSQENGPEGWNLGDLPDFKPGTPKQPQTGFEKINFYDILDNYDIDPGVAIQFREMEYLRYKSESFSQESAYVEGDLREVYVRNIDSVDIFWFSTGLLLFRGTKKAVRKAIEDLQRIKKQELLIEDLPLSHGAVNQIYDKREILSWNSEIDYTHLHSVEFEGRDEISKMKISSLKDRGINTAKVTENAYPLSLEISVKIHGEEEIFVDIDRSRVHVRTSDGGLAELPPALRIAYSVTIAKEVGQLALKESFRNVSG</sequence>
<evidence type="ECO:0000313" key="1">
    <source>
        <dbReference type="EMBL" id="MFD1645575.1"/>
    </source>
</evidence>
<accession>A0ABD6DJM6</accession>
<dbReference type="AlphaFoldDB" id="A0ABD6DJM6"/>
<keyword evidence="2" id="KW-1185">Reference proteome</keyword>
<dbReference type="RefSeq" id="WP_256398909.1">
    <property type="nucleotide sequence ID" value="NZ_JANHJR010000001.1"/>
</dbReference>